<evidence type="ECO:0000313" key="1">
    <source>
        <dbReference type="EMBL" id="KAI5389912.1"/>
    </source>
</evidence>
<reference evidence="1 2" key="1">
    <citation type="journal article" date="2022" name="Nat. Genet.">
        <title>Improved pea reference genome and pan-genome highlight genomic features and evolutionary characteristics.</title>
        <authorList>
            <person name="Yang T."/>
            <person name="Liu R."/>
            <person name="Luo Y."/>
            <person name="Hu S."/>
            <person name="Wang D."/>
            <person name="Wang C."/>
            <person name="Pandey M.K."/>
            <person name="Ge S."/>
            <person name="Xu Q."/>
            <person name="Li N."/>
            <person name="Li G."/>
            <person name="Huang Y."/>
            <person name="Saxena R.K."/>
            <person name="Ji Y."/>
            <person name="Li M."/>
            <person name="Yan X."/>
            <person name="He Y."/>
            <person name="Liu Y."/>
            <person name="Wang X."/>
            <person name="Xiang C."/>
            <person name="Varshney R.K."/>
            <person name="Ding H."/>
            <person name="Gao S."/>
            <person name="Zong X."/>
        </authorList>
    </citation>
    <scope>NUCLEOTIDE SEQUENCE [LARGE SCALE GENOMIC DNA]</scope>
    <source>
        <strain evidence="1 2">cv. Zhongwan 6</strain>
    </source>
</reference>
<dbReference type="GO" id="GO:0010330">
    <property type="term" value="C:cellulose synthase complex"/>
    <property type="evidence" value="ECO:0007669"/>
    <property type="project" value="InterPro"/>
</dbReference>
<dbReference type="SUPFAM" id="SSF48371">
    <property type="entry name" value="ARM repeat"/>
    <property type="match status" value="1"/>
</dbReference>
<dbReference type="GO" id="GO:2001006">
    <property type="term" value="P:regulation of cellulose biosynthetic process"/>
    <property type="evidence" value="ECO:0007669"/>
    <property type="project" value="InterPro"/>
</dbReference>
<keyword evidence="2" id="KW-1185">Reference proteome</keyword>
<sequence>MKNLDKKFDSKALHDTFSTVGHILFYEMATVGSGQSKVTQSHVNAGLISEPTMVLRDLRETQCGAISSCNNSSFSNHQTRQILEYKKEENSMGITTIQVSVFLLEFKERMRTTELARNNHCRLLILIINQKRELHNAAIFIFYQGHCVPDMKTWEDYEGQKQLNSEVVFSDTQPNSGTVMHEAQSNNALKTLWSAMKLLNVESRSILVESSRCLAAIFLSIKENREVAANARDALFSLVALASFSVLEIAELATCFVANLLLARAISRLLHFREVDCAVNDCVNRAGTVLALVSSLDSSINESVSISEALEALAILSRSEETGANVKLACAILAEFPQNIIPIVLCIVNSTPSLQGKTFEILSRLCKDLPL</sequence>
<dbReference type="AlphaFoldDB" id="A0A9D4VUX4"/>
<proteinExistence type="predicted"/>
<dbReference type="EMBL" id="JAMSHJ010000007">
    <property type="protein sequence ID" value="KAI5389912.1"/>
    <property type="molecule type" value="Genomic_DNA"/>
</dbReference>
<dbReference type="GO" id="GO:0008017">
    <property type="term" value="F:microtubule binding"/>
    <property type="evidence" value="ECO:0007669"/>
    <property type="project" value="InterPro"/>
</dbReference>
<evidence type="ECO:0000313" key="2">
    <source>
        <dbReference type="Proteomes" id="UP001058974"/>
    </source>
</evidence>
<comment type="caution">
    <text evidence="1">The sequence shown here is derived from an EMBL/GenBank/DDBJ whole genome shotgun (WGS) entry which is preliminary data.</text>
</comment>
<name>A0A9D4VUX4_PEA</name>
<accession>A0A9D4VUX4</accession>
<dbReference type="Gramene" id="Psat07G0528900-T1">
    <property type="protein sequence ID" value="KAI5389912.1"/>
    <property type="gene ID" value="KIW84_075289"/>
</dbReference>
<dbReference type="InterPro" id="IPR044297">
    <property type="entry name" value="CSI1/2/3"/>
</dbReference>
<gene>
    <name evidence="1" type="ORF">KIW84_075289</name>
</gene>
<protein>
    <submittedName>
        <fullName evidence="1">Uncharacterized protein</fullName>
    </submittedName>
</protein>
<dbReference type="Proteomes" id="UP001058974">
    <property type="component" value="Chromosome 7"/>
</dbReference>
<organism evidence="1 2">
    <name type="scientific">Pisum sativum</name>
    <name type="common">Garden pea</name>
    <name type="synonym">Lathyrus oleraceus</name>
    <dbReference type="NCBI Taxonomy" id="3888"/>
    <lineage>
        <taxon>Eukaryota</taxon>
        <taxon>Viridiplantae</taxon>
        <taxon>Streptophyta</taxon>
        <taxon>Embryophyta</taxon>
        <taxon>Tracheophyta</taxon>
        <taxon>Spermatophyta</taxon>
        <taxon>Magnoliopsida</taxon>
        <taxon>eudicotyledons</taxon>
        <taxon>Gunneridae</taxon>
        <taxon>Pentapetalae</taxon>
        <taxon>rosids</taxon>
        <taxon>fabids</taxon>
        <taxon>Fabales</taxon>
        <taxon>Fabaceae</taxon>
        <taxon>Papilionoideae</taxon>
        <taxon>50 kb inversion clade</taxon>
        <taxon>NPAAA clade</taxon>
        <taxon>Hologalegina</taxon>
        <taxon>IRL clade</taxon>
        <taxon>Fabeae</taxon>
        <taxon>Lathyrus</taxon>
    </lineage>
</organism>
<dbReference type="PANTHER" id="PTHR46369:SF3">
    <property type="entry name" value="CELLULOSE SYNTHASE-INTERACTIVE PROTEIN"/>
    <property type="match status" value="1"/>
</dbReference>
<dbReference type="GO" id="GO:0051211">
    <property type="term" value="P:anisotropic cell growth"/>
    <property type="evidence" value="ECO:0007669"/>
    <property type="project" value="InterPro"/>
</dbReference>
<dbReference type="InterPro" id="IPR016024">
    <property type="entry name" value="ARM-type_fold"/>
</dbReference>
<dbReference type="PANTHER" id="PTHR46369">
    <property type="entry name" value="PROTEIN CELLULOSE SYNTHASE INTERACTIVE 1"/>
    <property type="match status" value="1"/>
</dbReference>